<dbReference type="AlphaFoldDB" id="A5JIZ0"/>
<dbReference type="InterPro" id="IPR012338">
    <property type="entry name" value="Beta-lactam/transpept-like"/>
</dbReference>
<dbReference type="Gene3D" id="3.40.710.10">
    <property type="entry name" value="DD-peptidase/beta-lactamase superfamily"/>
    <property type="match status" value="1"/>
</dbReference>
<feature type="domain" description="Beta-lactamase-related" evidence="1">
    <location>
        <begin position="23"/>
        <end position="371"/>
    </location>
</feature>
<dbReference type="EMBL" id="EF529696">
    <property type="protein sequence ID" value="ABQ43184.1"/>
    <property type="molecule type" value="Genomic_DNA"/>
</dbReference>
<dbReference type="Pfam" id="PF00144">
    <property type="entry name" value="Beta-lactamase"/>
    <property type="match status" value="1"/>
</dbReference>
<evidence type="ECO:0000313" key="2">
    <source>
        <dbReference type="EMBL" id="ABQ43184.1"/>
    </source>
</evidence>
<dbReference type="PANTHER" id="PTHR43283">
    <property type="entry name" value="BETA-LACTAMASE-RELATED"/>
    <property type="match status" value="1"/>
</dbReference>
<name>A5JIZ0_MYCML</name>
<accession>A5JIZ0</accession>
<dbReference type="PANTHER" id="PTHR43283:SF3">
    <property type="entry name" value="BETA-LACTAMASE FAMILY PROTEIN (AFU_ORTHOLOGUE AFUA_5G07500)"/>
    <property type="match status" value="1"/>
</dbReference>
<proteinExistence type="predicted"/>
<dbReference type="InterPro" id="IPR001466">
    <property type="entry name" value="Beta-lactam-related"/>
</dbReference>
<evidence type="ECO:0000259" key="1">
    <source>
        <dbReference type="Pfam" id="PF00144"/>
    </source>
</evidence>
<protein>
    <recommendedName>
        <fullName evidence="1">Beta-lactamase-related domain-containing protein</fullName>
    </recommendedName>
</protein>
<dbReference type="SUPFAM" id="SSF56601">
    <property type="entry name" value="beta-lactamase/transpeptidase-like"/>
    <property type="match status" value="1"/>
</dbReference>
<sequence>MILKFILKLKRGKKIMEFVNIEKTINSFIDKKYFKNAAIRIAKDKKIIYSKQFGYNDQNNTILLKGDEIYQAYSMTKPITTLAALLLIDKKLISLDDDLSKYIPSFKNKNIKIWNLLTMTSGLTYSGNKSNTQLQIKKVLDDWKINNYTLEQLCDELSKVDLLFVPSTNWYYGLSLDVLSRVIEVVSNKSYRDFVKEEIFNKLNMNDSDYYLFDKNRKANVFRWTYKDDQNQLDQVENFDFLFQSIDKLPVCNLGGSGLFTTADDYLKFLNVLIDGKLENGDQLISLDLLNQMKSDQLTKNNLKQFFNWNLNEDYSYGFGGRVRIKNQLYPLTEVGEYGWDGLLGSSGLVDTKNKITMTIMLSSHPGHNKLVETEFFDALYQDLKLNNLA</sequence>
<organism evidence="2">
    <name type="scientific">Mycoplasma mycoides subsp. mycoides LC</name>
    <dbReference type="NCBI Taxonomy" id="44100"/>
    <lineage>
        <taxon>Bacteria</taxon>
        <taxon>Bacillati</taxon>
        <taxon>Mycoplasmatota</taxon>
        <taxon>Mollicutes</taxon>
        <taxon>Mycoplasmataceae</taxon>
        <taxon>Mycoplasma</taxon>
    </lineage>
</organism>
<dbReference type="InterPro" id="IPR050789">
    <property type="entry name" value="Diverse_Enzym_Activities"/>
</dbReference>
<reference evidence="2" key="1">
    <citation type="journal article" date="2007" name="Mol. Cell. Probes">
        <title>A PCR for the detection of mycoplasmas belonging to the Mycoplasma mycoides cluster: application to the diagnosis of contagious agalactia.</title>
        <authorList>
            <person name="Woubit S."/>
            <person name="Manso-Silvan L."/>
            <person name="Lorenzon S."/>
            <person name="Gaurivaud P."/>
            <person name="Poumarat F."/>
            <person name="Pellet M.P."/>
            <person name="Singh V.P."/>
            <person name="Thiaucourt F."/>
        </authorList>
    </citation>
    <scope>NUCLEOTIDE SEQUENCE</scope>
    <source>
        <strain evidence="2">CIRAD-95010-C1</strain>
    </source>
</reference>
<dbReference type="MEROPS" id="S12.950"/>